<organism evidence="1 2">
    <name type="scientific">Methylomagnum ishizawai</name>
    <dbReference type="NCBI Taxonomy" id="1760988"/>
    <lineage>
        <taxon>Bacteria</taxon>
        <taxon>Pseudomonadati</taxon>
        <taxon>Pseudomonadota</taxon>
        <taxon>Gammaproteobacteria</taxon>
        <taxon>Methylococcales</taxon>
        <taxon>Methylococcaceae</taxon>
        <taxon>Methylomagnum</taxon>
    </lineage>
</organism>
<keyword evidence="2" id="KW-1185">Reference proteome</keyword>
<name>A0A1Y6D1H2_9GAMM</name>
<dbReference type="RefSeq" id="WP_085211772.1">
    <property type="nucleotide sequence ID" value="NZ_FXAM01000001.1"/>
</dbReference>
<protein>
    <submittedName>
        <fullName evidence="1">Uncharacterized protein</fullName>
    </submittedName>
</protein>
<dbReference type="STRING" id="1760988.SAMN02949497_1727"/>
<proteinExistence type="predicted"/>
<dbReference type="InterPro" id="IPR036410">
    <property type="entry name" value="HSP_DnaJ_Cys-rich_dom_sf"/>
</dbReference>
<evidence type="ECO:0000313" key="2">
    <source>
        <dbReference type="Proteomes" id="UP000192923"/>
    </source>
</evidence>
<dbReference type="Proteomes" id="UP000192923">
    <property type="component" value="Unassembled WGS sequence"/>
</dbReference>
<evidence type="ECO:0000313" key="1">
    <source>
        <dbReference type="EMBL" id="SMF94412.1"/>
    </source>
</evidence>
<dbReference type="EMBL" id="FXAM01000001">
    <property type="protein sequence ID" value="SMF94412.1"/>
    <property type="molecule type" value="Genomic_DNA"/>
</dbReference>
<reference evidence="1 2" key="1">
    <citation type="submission" date="2016-12" db="EMBL/GenBank/DDBJ databases">
        <authorList>
            <person name="Song W.-J."/>
            <person name="Kurnit D.M."/>
        </authorList>
    </citation>
    <scope>NUCLEOTIDE SEQUENCE [LARGE SCALE GENOMIC DNA]</scope>
    <source>
        <strain evidence="1 2">175</strain>
    </source>
</reference>
<sequence>MDALAQEKTCPNCGGDGYVPTQDRTGIGAQPCEICDAAGTLPPHAPLYQEALDARARRLNLKHQATAKRGDLERHDAHARKLANITADRTAEVVQILFREGPLSPDLKLAALDLQTAVNVLVEVVS</sequence>
<accession>A0A1Y6D1H2</accession>
<gene>
    <name evidence="1" type="ORF">SAMN02949497_1727</name>
</gene>
<dbReference type="AlphaFoldDB" id="A0A1Y6D1H2"/>
<dbReference type="SUPFAM" id="SSF57938">
    <property type="entry name" value="DnaJ/Hsp40 cysteine-rich domain"/>
    <property type="match status" value="1"/>
</dbReference>